<dbReference type="InterPro" id="IPR052517">
    <property type="entry name" value="GlcG_carb_metab_protein"/>
</dbReference>
<dbReference type="Proteomes" id="UP000254978">
    <property type="component" value="Unassembled WGS sequence"/>
</dbReference>
<sequence length="147" mass="15097">MSTTTAPATRSLQTLTLAGASALTEAAITAASDQAMAIAVAVHDAGGNLLSFARMDGVPELTIEIAQNKSYTAVAFGLPTHQWHDVIKNDEPLRLGMVHTPRLVTYGGGFPLVSAGQVVGAIGISGGHYSQDMQIAQSALQSCGYAG</sequence>
<reference evidence="1 2" key="1">
    <citation type="submission" date="2018-06" db="EMBL/GenBank/DDBJ databases">
        <authorList>
            <consortium name="Pathogen Informatics"/>
            <person name="Doyle S."/>
        </authorList>
    </citation>
    <scope>NUCLEOTIDE SEQUENCE [LARGE SCALE GENOMIC DNA]</scope>
    <source>
        <strain evidence="1 2">NCTC10821</strain>
    </source>
</reference>
<dbReference type="PANTHER" id="PTHR34309">
    <property type="entry name" value="SLR1406 PROTEIN"/>
    <property type="match status" value="1"/>
</dbReference>
<evidence type="ECO:0000313" key="1">
    <source>
        <dbReference type="EMBL" id="STZ58751.1"/>
    </source>
</evidence>
<protein>
    <submittedName>
        <fullName evidence="1">Protein glcG</fullName>
    </submittedName>
</protein>
<accession>A0A378TD64</accession>
<dbReference type="InterPro" id="IPR005624">
    <property type="entry name" value="PduO/GlcC-like"/>
</dbReference>
<evidence type="ECO:0000313" key="2">
    <source>
        <dbReference type="Proteomes" id="UP000254978"/>
    </source>
</evidence>
<keyword evidence="2" id="KW-1185">Reference proteome</keyword>
<dbReference type="EMBL" id="UGQT01000001">
    <property type="protein sequence ID" value="STZ58751.1"/>
    <property type="molecule type" value="Genomic_DNA"/>
</dbReference>
<name>A0A378TD64_9MYCO</name>
<dbReference type="PANTHER" id="PTHR34309:SF1">
    <property type="entry name" value="PROTEIN GLCG"/>
    <property type="match status" value="1"/>
</dbReference>
<gene>
    <name evidence="1" type="ORF">NCTC10821_02266</name>
</gene>
<dbReference type="Pfam" id="PF03928">
    <property type="entry name" value="HbpS-like"/>
    <property type="match status" value="1"/>
</dbReference>
<organism evidence="1 2">
    <name type="scientific">Mycolicibacterium tokaiense</name>
    <dbReference type="NCBI Taxonomy" id="39695"/>
    <lineage>
        <taxon>Bacteria</taxon>
        <taxon>Bacillati</taxon>
        <taxon>Actinomycetota</taxon>
        <taxon>Actinomycetes</taxon>
        <taxon>Mycobacteriales</taxon>
        <taxon>Mycobacteriaceae</taxon>
        <taxon>Mycolicibacterium</taxon>
    </lineage>
</organism>
<dbReference type="Gene3D" id="3.30.450.150">
    <property type="entry name" value="Haem-degrading domain"/>
    <property type="match status" value="1"/>
</dbReference>
<dbReference type="RefSeq" id="WP_083230520.1">
    <property type="nucleotide sequence ID" value="NZ_AP022600.1"/>
</dbReference>
<dbReference type="OrthoDB" id="9778896at2"/>
<dbReference type="InterPro" id="IPR038084">
    <property type="entry name" value="PduO/GlcC-like_sf"/>
</dbReference>
<dbReference type="AlphaFoldDB" id="A0A378TD64"/>
<dbReference type="SUPFAM" id="SSF143744">
    <property type="entry name" value="GlcG-like"/>
    <property type="match status" value="1"/>
</dbReference>
<proteinExistence type="predicted"/>